<dbReference type="HOGENOM" id="CLU_007606_1_1_1"/>
<evidence type="ECO:0000313" key="3">
    <source>
        <dbReference type="Proteomes" id="UP000001699"/>
    </source>
</evidence>
<keyword evidence="3" id="KW-1185">Reference proteome</keyword>
<gene>
    <name evidence="2" type="ORF">AFUB_064760</name>
</gene>
<feature type="region of interest" description="Disordered" evidence="1">
    <location>
        <begin position="483"/>
        <end position="502"/>
    </location>
</feature>
<dbReference type="EMBL" id="DS499598">
    <property type="protein sequence ID" value="EDP50145.1"/>
    <property type="molecule type" value="Genomic_DNA"/>
</dbReference>
<organism evidence="2 3">
    <name type="scientific">Aspergillus fumigatus (strain CBS 144.89 / FGSC A1163 / CEA10)</name>
    <name type="common">Neosartorya fumigata</name>
    <dbReference type="NCBI Taxonomy" id="451804"/>
    <lineage>
        <taxon>Eukaryota</taxon>
        <taxon>Fungi</taxon>
        <taxon>Dikarya</taxon>
        <taxon>Ascomycota</taxon>
        <taxon>Pezizomycotina</taxon>
        <taxon>Eurotiomycetes</taxon>
        <taxon>Eurotiomycetidae</taxon>
        <taxon>Eurotiales</taxon>
        <taxon>Aspergillaceae</taxon>
        <taxon>Aspergillus</taxon>
        <taxon>Aspergillus subgen. Fumigati</taxon>
    </lineage>
</organism>
<protein>
    <submittedName>
        <fullName evidence="2">INO80 chromatin remodeling complex (Ies1), putative</fullName>
    </submittedName>
</protein>
<dbReference type="PANTHER" id="PTHR37287:SF1">
    <property type="entry name" value="INO EIGHTY SUBUNIT 1"/>
    <property type="match status" value="1"/>
</dbReference>
<feature type="region of interest" description="Disordered" evidence="1">
    <location>
        <begin position="1"/>
        <end position="33"/>
    </location>
</feature>
<evidence type="ECO:0000256" key="1">
    <source>
        <dbReference type="SAM" id="MobiDB-lite"/>
    </source>
</evidence>
<proteinExistence type="predicted"/>
<dbReference type="PANTHER" id="PTHR37287">
    <property type="entry name" value="INO EIGHTY SUBUNIT 1"/>
    <property type="match status" value="1"/>
</dbReference>
<feature type="region of interest" description="Disordered" evidence="1">
    <location>
        <begin position="392"/>
        <end position="475"/>
    </location>
</feature>
<name>B0Y5W0_ASPFC</name>
<dbReference type="Proteomes" id="UP000001699">
    <property type="component" value="Unassembled WGS sequence"/>
</dbReference>
<sequence>MADVESNVADESFAQSETQDEQPSHSTVSATVGIRRQANGTIGSVYSGNKIRHLKKEDGMPLWRKDIQYQFLKLVFEDKTPVFTRWSDGKKGLDFADIYIDAMARSSKTSKILKDKLQSDKQAAINMAMVCLLVNFGRMNTTLNCMVLPFFLSLHSALFAISFLSKSSLKLVPLHLETDLETNSVFPEMRAQLRTYHSIPSLQAHQDPNAYKQLQDAPRLKSILKGASEDVDQPNTLEKIKRHPIPRTNPVHLIFVLAQYAPKVSELHFFPPRDFFDLVMRSTLSSKSRARAFLWLMWWYLESDYSREAALNNPFGPGQDGEGTEGLPIKVPSFESLTEEQANEENVDTPSEIEYGETKRLERKRMFMRLSTYFLHFGAWADVVLGILEEDEPLPRPPKRPRKGNSDQLPWRPPLDGGPGEGPAYDAYYGTNPMRPPSKRPADPDEGYLTPTQSSRSESKRPKRESSLNRSVGQQRLILKTKMEQTPDASSPAPPGSGHPILNRFVTESTIGQPPSARRPRPLTQHQLAVEQNRRQRIDYLLAKRKNEAYRILRAKRESEIPFARYGRLLQSLPEGYDTEDEEVSRGKGGLIPHHEEEEDFGESAGYFLSVIRKAARRLDRWDYENANGPKRDRKKEREERQKARQNGYAMDALDLSGRASMSARSRARAARNARRKLAEAEAGASGATAGEASKGQTASSARSKSSRSRPSRVAGAASSDVAGKDDLDVPSQDQELSPLPPSIRLADDDADLDGEGLDDLDRELLGEGSGDEDDVADRDDRSPRPAEPGYEDSFIGGDADDDAEALTSDDEVDDEEDLDDGDGGVDVDENSSTFDGGNGYAASETSSVAGDTTAVLDDGKV</sequence>
<dbReference type="AlphaFoldDB" id="B0Y5W0"/>
<feature type="compositionally biased region" description="Acidic residues" evidence="1">
    <location>
        <begin position="799"/>
        <end position="830"/>
    </location>
</feature>
<feature type="compositionally biased region" description="Low complexity" evidence="1">
    <location>
        <begin position="681"/>
        <end position="704"/>
    </location>
</feature>
<feature type="compositionally biased region" description="Acidic residues" evidence="1">
    <location>
        <begin position="749"/>
        <end position="762"/>
    </location>
</feature>
<reference evidence="2 3" key="1">
    <citation type="journal article" date="2008" name="PLoS Genet.">
        <title>Genomic islands in the pathogenic filamentous fungus Aspergillus fumigatus.</title>
        <authorList>
            <person name="Fedorova N.D."/>
            <person name="Khaldi N."/>
            <person name="Joardar V.S."/>
            <person name="Maiti R."/>
            <person name="Amedeo P."/>
            <person name="Anderson M.J."/>
            <person name="Crabtree J."/>
            <person name="Silva J.C."/>
            <person name="Badger J.H."/>
            <person name="Albarraq A."/>
            <person name="Angiuoli S."/>
            <person name="Bussey H."/>
            <person name="Bowyer P."/>
            <person name="Cotty P.J."/>
            <person name="Dyer P.S."/>
            <person name="Egan A."/>
            <person name="Galens K."/>
            <person name="Fraser-Liggett C.M."/>
            <person name="Haas B.J."/>
            <person name="Inman J.M."/>
            <person name="Kent R."/>
            <person name="Lemieux S."/>
            <person name="Malavazi I."/>
            <person name="Orvis J."/>
            <person name="Roemer T."/>
            <person name="Ronning C.M."/>
            <person name="Sundaram J.P."/>
            <person name="Sutton G."/>
            <person name="Turner G."/>
            <person name="Venter J.C."/>
            <person name="White O.R."/>
            <person name="Whitty B.R."/>
            <person name="Youngman P."/>
            <person name="Wolfe K.H."/>
            <person name="Goldman G.H."/>
            <person name="Wortman J.R."/>
            <person name="Jiang B."/>
            <person name="Denning D.W."/>
            <person name="Nierman W.C."/>
        </authorList>
    </citation>
    <scope>NUCLEOTIDE SEQUENCE [LARGE SCALE GENOMIC DNA]</scope>
    <source>
        <strain evidence="3">CBS 144.89 / FGSC A1163 / CEA10</strain>
    </source>
</reference>
<dbReference type="PhylomeDB" id="B0Y5W0"/>
<feature type="region of interest" description="Disordered" evidence="1">
    <location>
        <begin position="577"/>
        <end position="599"/>
    </location>
</feature>
<feature type="compositionally biased region" description="Basic residues" evidence="1">
    <location>
        <begin position="666"/>
        <end position="676"/>
    </location>
</feature>
<evidence type="ECO:0000313" key="2">
    <source>
        <dbReference type="EMBL" id="EDP50145.1"/>
    </source>
</evidence>
<feature type="compositionally biased region" description="Basic and acidic residues" evidence="1">
    <location>
        <begin position="457"/>
        <end position="467"/>
    </location>
</feature>
<dbReference type="GO" id="GO:0031011">
    <property type="term" value="C:Ino80 complex"/>
    <property type="evidence" value="ECO:0007669"/>
    <property type="project" value="InterPro"/>
</dbReference>
<dbReference type="InterPro" id="IPR038014">
    <property type="entry name" value="Ies1"/>
</dbReference>
<dbReference type="OrthoDB" id="5413003at2759"/>
<feature type="region of interest" description="Disordered" evidence="1">
    <location>
        <begin position="625"/>
        <end position="862"/>
    </location>
</feature>
<accession>B0Y5W0</accession>